<dbReference type="eggNOG" id="COG1848">
    <property type="taxonomic scope" value="Bacteria"/>
</dbReference>
<accession>F8A3F6</accession>
<evidence type="ECO:0000313" key="2">
    <source>
        <dbReference type="Proteomes" id="UP000000485"/>
    </source>
</evidence>
<evidence type="ECO:0000313" key="1">
    <source>
        <dbReference type="EMBL" id="AEI10720.1"/>
    </source>
</evidence>
<dbReference type="KEGG" id="cga:Celgi_0192"/>
<sequence>MGRVPPRVVESPRVYADGSALTRFLPGAPQGQMWRAWAERFEPMLLTTPLGTTELRGTARTLGGQAVQDVAHDVARRLEVIRFSDQAIARATDVGGVATAYVALHCGAMLTHRDVTGVATYDAHLARLGALFGLVVVSPGLPTRWWERDATPW</sequence>
<dbReference type="RefSeq" id="WP_013882250.1">
    <property type="nucleotide sequence ID" value="NC_015671.1"/>
</dbReference>
<dbReference type="STRING" id="593907.Celgi_0192"/>
<gene>
    <name evidence="1" type="ordered locus">Celgi_0192</name>
</gene>
<dbReference type="AlphaFoldDB" id="F8A3F6"/>
<dbReference type="OrthoDB" id="5143352at2"/>
<dbReference type="HOGENOM" id="CLU_1923810_0_0_11"/>
<organism evidence="1 2">
    <name type="scientific">Cellulomonas gilvus (strain ATCC 13127 / NRRL B-14078)</name>
    <name type="common">Cellvibrio gilvus</name>
    <dbReference type="NCBI Taxonomy" id="593907"/>
    <lineage>
        <taxon>Bacteria</taxon>
        <taxon>Bacillati</taxon>
        <taxon>Actinomycetota</taxon>
        <taxon>Actinomycetes</taxon>
        <taxon>Micrococcales</taxon>
        <taxon>Cellulomonadaceae</taxon>
        <taxon>Cellulomonas</taxon>
    </lineage>
</organism>
<keyword evidence="2" id="KW-1185">Reference proteome</keyword>
<reference evidence="2" key="1">
    <citation type="submission" date="2011-04" db="EMBL/GenBank/DDBJ databases">
        <title>Complete sequence of Cellvibrio gilvus ATCC 13127.</title>
        <authorList>
            <person name="Lucas S."/>
            <person name="Han J."/>
            <person name="Lapidus A."/>
            <person name="Cheng J.-F."/>
            <person name="Goodwin L."/>
            <person name="Pitluck S."/>
            <person name="Peters L."/>
            <person name="Munk A."/>
            <person name="Detter J.C."/>
            <person name="Han C."/>
            <person name="Tapia R."/>
            <person name="Land M."/>
            <person name="Hauser L."/>
            <person name="Kyrpides N."/>
            <person name="Ivanova N."/>
            <person name="Ovchinnikova G."/>
            <person name="Pagani I."/>
            <person name="Mead D."/>
            <person name="Brumm P."/>
            <person name="Woyke T."/>
        </authorList>
    </citation>
    <scope>NUCLEOTIDE SEQUENCE [LARGE SCALE GENOMIC DNA]</scope>
    <source>
        <strain evidence="2">ATCC 13127 / NRRL B-14078</strain>
    </source>
</reference>
<dbReference type="EMBL" id="CP002665">
    <property type="protein sequence ID" value="AEI10720.1"/>
    <property type="molecule type" value="Genomic_DNA"/>
</dbReference>
<name>F8A3F6_CELGA</name>
<evidence type="ECO:0008006" key="3">
    <source>
        <dbReference type="Google" id="ProtNLM"/>
    </source>
</evidence>
<protein>
    <recommendedName>
        <fullName evidence="3">PIN domain-containing protein</fullName>
    </recommendedName>
</protein>
<dbReference type="Proteomes" id="UP000000485">
    <property type="component" value="Chromosome"/>
</dbReference>
<proteinExistence type="predicted"/>